<dbReference type="GO" id="GO:0071111">
    <property type="term" value="F:cyclic-guanylate-specific phosphodiesterase activity"/>
    <property type="evidence" value="ECO:0007669"/>
    <property type="project" value="InterPro"/>
</dbReference>
<protein>
    <recommendedName>
        <fullName evidence="7">EAL domain-containing protein</fullName>
    </recommendedName>
</protein>
<dbReference type="PANTHER" id="PTHR33121:SF70">
    <property type="entry name" value="SIGNALING PROTEIN YKOW"/>
    <property type="match status" value="1"/>
</dbReference>
<evidence type="ECO:0000259" key="3">
    <source>
        <dbReference type="PROSITE" id="PS50883"/>
    </source>
</evidence>
<dbReference type="InterPro" id="IPR050706">
    <property type="entry name" value="Cyclic-di-GMP_PDE-like"/>
</dbReference>
<evidence type="ECO:0000256" key="1">
    <source>
        <dbReference type="SAM" id="Phobius"/>
    </source>
</evidence>
<dbReference type="InterPro" id="IPR043128">
    <property type="entry name" value="Rev_trsase/Diguanyl_cyclase"/>
</dbReference>
<keyword evidence="1" id="KW-0472">Membrane</keyword>
<reference evidence="5 6" key="1">
    <citation type="submission" date="2017-08" db="EMBL/GenBank/DDBJ databases">
        <title>Substantial Increase in Enzyme Production by Combined Drug-Resistance Mutations in Paenibacillus agaridevorans.</title>
        <authorList>
            <person name="Tanaka Y."/>
            <person name="Funane K."/>
            <person name="Hosaka T."/>
            <person name="Shiwa Y."/>
            <person name="Fujita N."/>
            <person name="Miyazaki T."/>
            <person name="Yoshikawa H."/>
            <person name="Murakami K."/>
            <person name="Kasahara K."/>
            <person name="Inaoka T."/>
            <person name="Hiraga Y."/>
            <person name="Ochi K."/>
        </authorList>
    </citation>
    <scope>NUCLEOTIDE SEQUENCE [LARGE SCALE GENOMIC DNA]</scope>
    <source>
        <strain evidence="5 6">T-3040</strain>
    </source>
</reference>
<dbReference type="PANTHER" id="PTHR33121">
    <property type="entry name" value="CYCLIC DI-GMP PHOSPHODIESTERASE PDEF"/>
    <property type="match status" value="1"/>
</dbReference>
<keyword evidence="2" id="KW-0732">Signal</keyword>
<proteinExistence type="predicted"/>
<sequence>MMTKILRNFSSLVLAFLLLLGGSAATVDANTNSVSVIEGNQTASNTEAVVYVAGNPDHYPMEYFDKKAHTFKGIAPELLEIISKKTGIQFIYMDENVEQKNLIKNLQVDMVSAFAFNQEQIDTYNLTLSEKYISVPNEHGADDIYLAFTTIADPVMISRITDALQSITSEQKEQLLWSKIPKQLETAHKRTDIIILALLCVSAALVIVMIFIVLKYKKRWIHVLQTDPITGYGNHIKLFKDYDACITDDNRVSYSVVNLKIENISSISEVHGYVERDLTLTHISKIIQSHLSEHEMFASVSEDSFIIVMQYLSQQQLAKRLGPLYLDIESLLKQKTKDDAATLRSGIYGLAIYDKELNPAINHAIQAREYAQSNNLSYVFYDKALFKSIHLVKELDQEAITGLDNNEFIPYFQPMLDLDQMEIAGFEALSRWQNKKRGLLFPDQFIPILEKNGLLGKADIALFRNVCQLLGQRVKEGQDLLYISCNFSRYSIYQPDFCTTLKEIAAEQQVPASCLQIEISDTISAENMPEIISKVSELKSYGFTVALDHFGGGYSSIMELKNFAIDILKLDKEMIKDIEHPKIQSIMGSIVEMCHGIGVEVACQGVETDAQLQLLKQIDCDYVQGYLFYQPMPYSELDKLMRGMQI</sequence>
<feature type="transmembrane region" description="Helical" evidence="1">
    <location>
        <begin position="193"/>
        <end position="214"/>
    </location>
</feature>
<evidence type="ECO:0000313" key="6">
    <source>
        <dbReference type="Proteomes" id="UP000245202"/>
    </source>
</evidence>
<evidence type="ECO:0000256" key="2">
    <source>
        <dbReference type="SAM" id="SignalP"/>
    </source>
</evidence>
<evidence type="ECO:0000259" key="4">
    <source>
        <dbReference type="PROSITE" id="PS50887"/>
    </source>
</evidence>
<dbReference type="InterPro" id="IPR000160">
    <property type="entry name" value="GGDEF_dom"/>
</dbReference>
<dbReference type="SMART" id="SM00052">
    <property type="entry name" value="EAL"/>
    <property type="match status" value="1"/>
</dbReference>
<gene>
    <name evidence="5" type="ORF">PAT3040_00124</name>
</gene>
<dbReference type="SUPFAM" id="SSF55073">
    <property type="entry name" value="Nucleotide cyclase"/>
    <property type="match status" value="1"/>
</dbReference>
<dbReference type="Gene3D" id="3.40.190.10">
    <property type="entry name" value="Periplasmic binding protein-like II"/>
    <property type="match status" value="1"/>
</dbReference>
<feature type="domain" description="GGDEF" evidence="4">
    <location>
        <begin position="252"/>
        <end position="383"/>
    </location>
</feature>
<dbReference type="SUPFAM" id="SSF141868">
    <property type="entry name" value="EAL domain-like"/>
    <property type="match status" value="1"/>
</dbReference>
<dbReference type="Gene3D" id="3.30.70.270">
    <property type="match status" value="1"/>
</dbReference>
<dbReference type="InterPro" id="IPR001633">
    <property type="entry name" value="EAL_dom"/>
</dbReference>
<dbReference type="Proteomes" id="UP000245202">
    <property type="component" value="Unassembled WGS sequence"/>
</dbReference>
<evidence type="ECO:0000313" key="5">
    <source>
        <dbReference type="EMBL" id="GBG05640.1"/>
    </source>
</evidence>
<dbReference type="EMBL" id="BDQX01000011">
    <property type="protein sequence ID" value="GBG05640.1"/>
    <property type="molecule type" value="Genomic_DNA"/>
</dbReference>
<keyword evidence="1" id="KW-1133">Transmembrane helix</keyword>
<dbReference type="InterPro" id="IPR035919">
    <property type="entry name" value="EAL_sf"/>
</dbReference>
<feature type="domain" description="EAL" evidence="3">
    <location>
        <begin position="392"/>
        <end position="645"/>
    </location>
</feature>
<dbReference type="Pfam" id="PF00990">
    <property type="entry name" value="GGDEF"/>
    <property type="match status" value="1"/>
</dbReference>
<feature type="signal peptide" evidence="2">
    <location>
        <begin position="1"/>
        <end position="29"/>
    </location>
</feature>
<dbReference type="PROSITE" id="PS50883">
    <property type="entry name" value="EAL"/>
    <property type="match status" value="1"/>
</dbReference>
<feature type="chain" id="PRO_5015319626" description="EAL domain-containing protein" evidence="2">
    <location>
        <begin position="30"/>
        <end position="646"/>
    </location>
</feature>
<dbReference type="SMART" id="SM00267">
    <property type="entry name" value="GGDEF"/>
    <property type="match status" value="1"/>
</dbReference>
<evidence type="ECO:0008006" key="7">
    <source>
        <dbReference type="Google" id="ProtNLM"/>
    </source>
</evidence>
<name>A0A2R5EGF2_9BACL</name>
<dbReference type="InterPro" id="IPR029787">
    <property type="entry name" value="Nucleotide_cyclase"/>
</dbReference>
<dbReference type="Gene3D" id="3.20.20.450">
    <property type="entry name" value="EAL domain"/>
    <property type="match status" value="1"/>
</dbReference>
<organism evidence="5 6">
    <name type="scientific">Paenibacillus agaridevorans</name>
    <dbReference type="NCBI Taxonomy" id="171404"/>
    <lineage>
        <taxon>Bacteria</taxon>
        <taxon>Bacillati</taxon>
        <taxon>Bacillota</taxon>
        <taxon>Bacilli</taxon>
        <taxon>Bacillales</taxon>
        <taxon>Paenibacillaceae</taxon>
        <taxon>Paenibacillus</taxon>
    </lineage>
</organism>
<accession>A0A2R5EGF2</accession>
<dbReference type="Pfam" id="PF00563">
    <property type="entry name" value="EAL"/>
    <property type="match status" value="1"/>
</dbReference>
<dbReference type="CDD" id="cd01948">
    <property type="entry name" value="EAL"/>
    <property type="match status" value="1"/>
</dbReference>
<keyword evidence="1" id="KW-0812">Transmembrane</keyword>
<comment type="caution">
    <text evidence="5">The sequence shown here is derived from an EMBL/GenBank/DDBJ whole genome shotgun (WGS) entry which is preliminary data.</text>
</comment>
<dbReference type="PROSITE" id="PS50887">
    <property type="entry name" value="GGDEF"/>
    <property type="match status" value="1"/>
</dbReference>
<keyword evidence="6" id="KW-1185">Reference proteome</keyword>
<dbReference type="AlphaFoldDB" id="A0A2R5EGF2"/>